<name>A0A9X3I9A8_9SPHI</name>
<proteinExistence type="predicted"/>
<dbReference type="EMBL" id="JAPJUH010000002">
    <property type="protein sequence ID" value="MCX3264809.1"/>
    <property type="molecule type" value="Genomic_DNA"/>
</dbReference>
<protein>
    <submittedName>
        <fullName evidence="1">Uncharacterized protein</fullName>
    </submittedName>
</protein>
<sequence>MNLEEIQAELATNTELKTGLLGALESDLFTHAKSKGLIVRTADEEKSHLENFEKEKLNPRISEIYSYIDKDVKEASGIEREAQEKTYAYVKRVAASLLGQKIDLEKKLNDALAGKGDELTKAELASLKTTLAEKDKALTDLEAKSKTETFGLKVGFGVDRFLAGQKIYVPAHVPEADRKAYVDARINYIKSDFLNTFKPEETDKGIVFKDASGNIQMDTAKAAAKTEADLIAERYKFDFEQAEEEGGGAGSGKKGDKTDVALLAQVKDKETLYDYLAKKGLVMGSPEWLKEREEMSKKLNIV</sequence>
<reference evidence="1" key="1">
    <citation type="submission" date="2022-11" db="EMBL/GenBank/DDBJ databases">
        <authorList>
            <person name="Graham C."/>
            <person name="Newman J.D."/>
        </authorList>
    </citation>
    <scope>NUCLEOTIDE SEQUENCE</scope>
    <source>
        <strain evidence="1">DSM 19486</strain>
    </source>
</reference>
<dbReference type="AlphaFoldDB" id="A0A9X3I9A8"/>
<dbReference type="RefSeq" id="WP_010600043.1">
    <property type="nucleotide sequence ID" value="NZ_JAPJUH010000002.1"/>
</dbReference>
<organism evidence="1 2">
    <name type="scientific">Pedobacter agri</name>
    <dbReference type="NCBI Taxonomy" id="454586"/>
    <lineage>
        <taxon>Bacteria</taxon>
        <taxon>Pseudomonadati</taxon>
        <taxon>Bacteroidota</taxon>
        <taxon>Sphingobacteriia</taxon>
        <taxon>Sphingobacteriales</taxon>
        <taxon>Sphingobacteriaceae</taxon>
        <taxon>Pedobacter</taxon>
    </lineage>
</organism>
<dbReference type="Proteomes" id="UP001142592">
    <property type="component" value="Unassembled WGS sequence"/>
</dbReference>
<evidence type="ECO:0000313" key="2">
    <source>
        <dbReference type="Proteomes" id="UP001142592"/>
    </source>
</evidence>
<comment type="caution">
    <text evidence="1">The sequence shown here is derived from an EMBL/GenBank/DDBJ whole genome shotgun (WGS) entry which is preliminary data.</text>
</comment>
<keyword evidence="2" id="KW-1185">Reference proteome</keyword>
<evidence type="ECO:0000313" key="1">
    <source>
        <dbReference type="EMBL" id="MCX3264809.1"/>
    </source>
</evidence>
<gene>
    <name evidence="1" type="ORF">OQZ29_08645</name>
</gene>
<accession>A0A9X3I9A8</accession>